<dbReference type="SMART" id="SM00369">
    <property type="entry name" value="LRR_TYP"/>
    <property type="match status" value="9"/>
</dbReference>
<dbReference type="InterPro" id="IPR043504">
    <property type="entry name" value="Peptidase_S1_PA_chymotrypsin"/>
</dbReference>
<dbReference type="PRINTS" id="PR00019">
    <property type="entry name" value="LEURICHRPT"/>
</dbReference>
<dbReference type="PRINTS" id="PR00722">
    <property type="entry name" value="CHYMOTRYPSIN"/>
</dbReference>
<protein>
    <submittedName>
        <fullName evidence="7">Uncharacterized protein LOC117648474</fullName>
    </submittedName>
</protein>
<dbReference type="InterPro" id="IPR032675">
    <property type="entry name" value="LRR_dom_sf"/>
</dbReference>
<dbReference type="InterPro" id="IPR001314">
    <property type="entry name" value="Peptidase_S1A"/>
</dbReference>
<dbReference type="InterPro" id="IPR001254">
    <property type="entry name" value="Trypsin_dom"/>
</dbReference>
<dbReference type="InParanoid" id="A0A6P8Z914"/>
<name>A0A6P8Z914_THRPL</name>
<dbReference type="PROSITE" id="PS51450">
    <property type="entry name" value="LRR"/>
    <property type="match status" value="2"/>
</dbReference>
<sequence length="1071" mass="112493">VQDGDAVTCSCDLPHTLRCTGGPDTLLEVAAKLRALPPRYVSLLDATVTGVSALGPLLDGVALHGLVVSGELKTVEPHAFSRLLRDGTEPRLQALGLPGNLLDAVPAAALAALPDLDRLDLSHNRLRSLPVDAFPGLRNLTFLDLSDNQLSDIAAGAFRSLEALQTLRLTGNRLRVAPLSLSLLDGLDGLRSLRELDLSSNQLAGTLGAAALPRLANLRALNLAHNQLSSVRRGALAGLPQLASLVLAHNMVDVLEDHAFRHLGSLASLDLAHNRIVAVSGASLAHLARLRSLALQHNFLRALTADLLRPLAALQELHLDDNDISQVPDDALSALRSARLTRLTLAENPLNCDCALSPFARWLQLNATKLPVADKATAVCAAPPHLENGLAVDAAEALCQDDPAKAQADARVALRAFEFDGVRVSLLWRVNVTTAPYVCDSLFVYEEHAPSGGGGHEALVESTPLGCDSSQLADPRSLLLSVAVAGAVAAPVSPEPRLVAGRRYRFCLVLLEGGGDHDDLALVVGCSDVLPLVKTAAAVVPPMAPSVVAVGSTSASTSAPRISGLSANVTSTGGLAVWVQMAEAPTSSPCRLTVTVFAGGALAAQERLNCSLPGTIITGVAGAGALQADVDDGYADLDVDGDEDAKEGDELAGADEFPHHAVVVPGQGTLICGGALLRPEWVLTSAHCMENVRTTYVGLAVTRLDGRGQDEQWQLSEEIHINDQYRVGVVDHDIALVRLPKPATLTPYVKTIRLPAATGTRTNGRVLMSGFGSKPGGLLRRVRGRLLTSQQCSAHYGNIGRGHFCAQTPRRAYQTCYGDLGSGLVASNKAVLLGLASVARCSWKSPTVFTRVSEYVPWILRVMGDAPEATTDGDLVTLSRRLRTLDPRPTPRPAQRVPIWAFPGNALPQPQAPQALQPQAPQAPQPQAPYQLPPLPPPYQQAPVAPPAYQSPPFEHPFQLQPLATAPPPYQLSPALFAASAPPPFHLPPSPPSDGVPSAGSFGQQPGRPYQYVPNLAALAGLQVDQYPGPVPAVAPASPSAGAAPERKPSMAGIPGPVRESHYLGAWPGTG</sequence>
<dbReference type="AlphaFoldDB" id="A0A6P8Z914"/>
<feature type="region of interest" description="Disordered" evidence="4">
    <location>
        <begin position="1033"/>
        <end position="1071"/>
    </location>
</feature>
<dbReference type="InterPro" id="IPR001611">
    <property type="entry name" value="Leu-rich_rpt"/>
</dbReference>
<evidence type="ECO:0000256" key="4">
    <source>
        <dbReference type="SAM" id="MobiDB-lite"/>
    </source>
</evidence>
<feature type="compositionally biased region" description="Pro residues" evidence="4">
    <location>
        <begin position="921"/>
        <end position="950"/>
    </location>
</feature>
<proteinExistence type="predicted"/>
<dbReference type="SMART" id="SM00020">
    <property type="entry name" value="Tryp_SPc"/>
    <property type="match status" value="1"/>
</dbReference>
<accession>A0A6P8Z914</accession>
<dbReference type="Pfam" id="PF00089">
    <property type="entry name" value="Trypsin"/>
    <property type="match status" value="1"/>
</dbReference>
<evidence type="ECO:0000313" key="7">
    <source>
        <dbReference type="RefSeq" id="XP_034246871.1"/>
    </source>
</evidence>
<dbReference type="GO" id="GO:0004252">
    <property type="term" value="F:serine-type endopeptidase activity"/>
    <property type="evidence" value="ECO:0007669"/>
    <property type="project" value="InterPro"/>
</dbReference>
<evidence type="ECO:0000259" key="5">
    <source>
        <dbReference type="PROSITE" id="PS50240"/>
    </source>
</evidence>
<dbReference type="GO" id="GO:0006508">
    <property type="term" value="P:proteolysis"/>
    <property type="evidence" value="ECO:0007669"/>
    <property type="project" value="InterPro"/>
</dbReference>
<evidence type="ECO:0000256" key="2">
    <source>
        <dbReference type="ARBA" id="ARBA00022729"/>
    </source>
</evidence>
<dbReference type="Proteomes" id="UP000515158">
    <property type="component" value="Unplaced"/>
</dbReference>
<dbReference type="PANTHER" id="PTHR24366">
    <property type="entry name" value="IG(IMMUNOGLOBULIN) AND LRR(LEUCINE RICH REPEAT) DOMAINS"/>
    <property type="match status" value="1"/>
</dbReference>
<keyword evidence="6" id="KW-1185">Reference proteome</keyword>
<feature type="domain" description="Peptidase S1" evidence="5">
    <location>
        <begin position="639"/>
        <end position="864"/>
    </location>
</feature>
<gene>
    <name evidence="7" type="primary">LOC117648474</name>
</gene>
<dbReference type="Gene3D" id="2.40.10.10">
    <property type="entry name" value="Trypsin-like serine proteases"/>
    <property type="match status" value="2"/>
</dbReference>
<dbReference type="KEGG" id="tpal:117648474"/>
<keyword evidence="2" id="KW-0732">Signal</keyword>
<evidence type="ECO:0000313" key="6">
    <source>
        <dbReference type="Proteomes" id="UP000515158"/>
    </source>
</evidence>
<dbReference type="PANTHER" id="PTHR24366:SF96">
    <property type="entry name" value="LEUCINE RICH REPEAT CONTAINING 53"/>
    <property type="match status" value="1"/>
</dbReference>
<evidence type="ECO:0000256" key="3">
    <source>
        <dbReference type="ARBA" id="ARBA00022737"/>
    </source>
</evidence>
<dbReference type="Pfam" id="PF13855">
    <property type="entry name" value="LRR_8"/>
    <property type="match status" value="2"/>
</dbReference>
<dbReference type="SUPFAM" id="SSF52058">
    <property type="entry name" value="L domain-like"/>
    <property type="match status" value="1"/>
</dbReference>
<dbReference type="CTD" id="37342"/>
<dbReference type="Gene3D" id="3.80.10.10">
    <property type="entry name" value="Ribonuclease Inhibitor"/>
    <property type="match status" value="2"/>
</dbReference>
<feature type="non-terminal residue" evidence="7">
    <location>
        <position position="1"/>
    </location>
</feature>
<dbReference type="GO" id="GO:0071944">
    <property type="term" value="C:cell periphery"/>
    <property type="evidence" value="ECO:0007669"/>
    <property type="project" value="UniProtKB-ARBA"/>
</dbReference>
<feature type="compositionally biased region" description="Low complexity" evidence="4">
    <location>
        <begin position="1033"/>
        <end position="1044"/>
    </location>
</feature>
<dbReference type="Pfam" id="PF13516">
    <property type="entry name" value="LRR_6"/>
    <property type="match status" value="1"/>
</dbReference>
<dbReference type="InterPro" id="IPR003591">
    <property type="entry name" value="Leu-rich_rpt_typical-subtyp"/>
</dbReference>
<dbReference type="FunFam" id="3.80.10.10:FF:001164">
    <property type="entry name" value="GH01279p"/>
    <property type="match status" value="1"/>
</dbReference>
<dbReference type="InterPro" id="IPR009003">
    <property type="entry name" value="Peptidase_S1_PA"/>
</dbReference>
<dbReference type="InterPro" id="IPR000483">
    <property type="entry name" value="Cys-rich_flank_reg_C"/>
</dbReference>
<feature type="compositionally biased region" description="Pro residues" evidence="4">
    <location>
        <begin position="981"/>
        <end position="994"/>
    </location>
</feature>
<reference evidence="7" key="1">
    <citation type="submission" date="2025-08" db="UniProtKB">
        <authorList>
            <consortium name="RefSeq"/>
        </authorList>
    </citation>
    <scope>IDENTIFICATION</scope>
    <source>
        <tissue evidence="7">Total insect</tissue>
    </source>
</reference>
<dbReference type="GeneID" id="117648474"/>
<dbReference type="RefSeq" id="XP_034246871.1">
    <property type="nucleotide sequence ID" value="XM_034390980.1"/>
</dbReference>
<evidence type="ECO:0000256" key="1">
    <source>
        <dbReference type="ARBA" id="ARBA00022614"/>
    </source>
</evidence>
<keyword evidence="3" id="KW-0677">Repeat</keyword>
<feature type="compositionally biased region" description="Low complexity" evidence="4">
    <location>
        <begin position="906"/>
        <end position="920"/>
    </location>
</feature>
<feature type="region of interest" description="Disordered" evidence="4">
    <location>
        <begin position="902"/>
        <end position="1008"/>
    </location>
</feature>
<dbReference type="SMART" id="SM00082">
    <property type="entry name" value="LRRCT"/>
    <property type="match status" value="1"/>
</dbReference>
<dbReference type="CDD" id="cd00190">
    <property type="entry name" value="Tryp_SPc"/>
    <property type="match status" value="1"/>
</dbReference>
<dbReference type="PROSITE" id="PS50240">
    <property type="entry name" value="TRYPSIN_DOM"/>
    <property type="match status" value="1"/>
</dbReference>
<keyword evidence="1" id="KW-0433">Leucine-rich repeat</keyword>
<dbReference type="OrthoDB" id="2151624at2759"/>
<organism evidence="7">
    <name type="scientific">Thrips palmi</name>
    <name type="common">Melon thrips</name>
    <dbReference type="NCBI Taxonomy" id="161013"/>
    <lineage>
        <taxon>Eukaryota</taxon>
        <taxon>Metazoa</taxon>
        <taxon>Ecdysozoa</taxon>
        <taxon>Arthropoda</taxon>
        <taxon>Hexapoda</taxon>
        <taxon>Insecta</taxon>
        <taxon>Pterygota</taxon>
        <taxon>Neoptera</taxon>
        <taxon>Paraneoptera</taxon>
        <taxon>Thysanoptera</taxon>
        <taxon>Terebrantia</taxon>
        <taxon>Thripoidea</taxon>
        <taxon>Thripidae</taxon>
        <taxon>Thrips</taxon>
    </lineage>
</organism>
<dbReference type="SUPFAM" id="SSF50494">
    <property type="entry name" value="Trypsin-like serine proteases"/>
    <property type="match status" value="1"/>
</dbReference>